<proteinExistence type="inferred from homology"/>
<dbReference type="GO" id="GO:0005615">
    <property type="term" value="C:extracellular space"/>
    <property type="evidence" value="ECO:0007669"/>
    <property type="project" value="InterPro"/>
</dbReference>
<accession>A0A3P7KSX9</accession>
<comment type="similarity">
    <text evidence="1">Belongs to the serpin family.</text>
</comment>
<evidence type="ECO:0000313" key="3">
    <source>
        <dbReference type="EMBL" id="VDM73615.1"/>
    </source>
</evidence>
<dbReference type="Gene3D" id="3.30.497.10">
    <property type="entry name" value="Antithrombin, subunit I, domain 2"/>
    <property type="match status" value="1"/>
</dbReference>
<dbReference type="Gene3D" id="2.30.39.10">
    <property type="entry name" value="Alpha-1-antitrypsin, domain 1"/>
    <property type="match status" value="1"/>
</dbReference>
<gene>
    <name evidence="3" type="ORF">SVUK_LOCUS8613</name>
</gene>
<dbReference type="InterPro" id="IPR036186">
    <property type="entry name" value="Serpin_sf"/>
</dbReference>
<organism evidence="3 4">
    <name type="scientific">Strongylus vulgaris</name>
    <name type="common">Blood worm</name>
    <dbReference type="NCBI Taxonomy" id="40348"/>
    <lineage>
        <taxon>Eukaryota</taxon>
        <taxon>Metazoa</taxon>
        <taxon>Ecdysozoa</taxon>
        <taxon>Nematoda</taxon>
        <taxon>Chromadorea</taxon>
        <taxon>Rhabditida</taxon>
        <taxon>Rhabditina</taxon>
        <taxon>Rhabditomorpha</taxon>
        <taxon>Strongyloidea</taxon>
        <taxon>Strongylidae</taxon>
        <taxon>Strongylus</taxon>
    </lineage>
</organism>
<dbReference type="AlphaFoldDB" id="A0A3P7KSX9"/>
<feature type="domain" description="Serpin" evidence="2">
    <location>
        <begin position="6"/>
        <end position="145"/>
    </location>
</feature>
<evidence type="ECO:0000259" key="2">
    <source>
        <dbReference type="Pfam" id="PF00079"/>
    </source>
</evidence>
<evidence type="ECO:0000256" key="1">
    <source>
        <dbReference type="ARBA" id="ARBA00009500"/>
    </source>
</evidence>
<dbReference type="Proteomes" id="UP000270094">
    <property type="component" value="Unassembled WGS sequence"/>
</dbReference>
<evidence type="ECO:0000313" key="4">
    <source>
        <dbReference type="Proteomes" id="UP000270094"/>
    </source>
</evidence>
<dbReference type="PANTHER" id="PTHR11461:SF211">
    <property type="entry name" value="GH10112P-RELATED"/>
    <property type="match status" value="1"/>
</dbReference>
<protein>
    <recommendedName>
        <fullName evidence="2">Serpin domain-containing protein</fullName>
    </recommendedName>
</protein>
<sequence>MVCSASDEEIKNFYSTLSKDIREANNGVQTRIANAFFLNKNYTIEEQYADTISKEYSAKVDSLDFDQIEETAKTINDFVGNATVGKIKNLITEEMVKGKAILNKAFSLVVNAIYFTAKWEFEFSKELTAKAMFHSSENQEKEVRTLLFFVTH</sequence>
<dbReference type="EMBL" id="UYYB01031599">
    <property type="protein sequence ID" value="VDM73615.1"/>
    <property type="molecule type" value="Genomic_DNA"/>
</dbReference>
<dbReference type="InterPro" id="IPR023796">
    <property type="entry name" value="Serpin_dom"/>
</dbReference>
<dbReference type="InterPro" id="IPR042178">
    <property type="entry name" value="Serpin_sf_1"/>
</dbReference>
<dbReference type="PANTHER" id="PTHR11461">
    <property type="entry name" value="SERINE PROTEASE INHIBITOR, SERPIN"/>
    <property type="match status" value="1"/>
</dbReference>
<dbReference type="InterPro" id="IPR042185">
    <property type="entry name" value="Serpin_sf_2"/>
</dbReference>
<keyword evidence="4" id="KW-1185">Reference proteome</keyword>
<dbReference type="Pfam" id="PF00079">
    <property type="entry name" value="Serpin"/>
    <property type="match status" value="1"/>
</dbReference>
<dbReference type="SUPFAM" id="SSF56574">
    <property type="entry name" value="Serpins"/>
    <property type="match status" value="1"/>
</dbReference>
<name>A0A3P7KSX9_STRVU</name>
<dbReference type="InterPro" id="IPR000215">
    <property type="entry name" value="Serpin_fam"/>
</dbReference>
<dbReference type="GO" id="GO:0004867">
    <property type="term" value="F:serine-type endopeptidase inhibitor activity"/>
    <property type="evidence" value="ECO:0007669"/>
    <property type="project" value="InterPro"/>
</dbReference>
<reference evidence="3 4" key="1">
    <citation type="submission" date="2018-11" db="EMBL/GenBank/DDBJ databases">
        <authorList>
            <consortium name="Pathogen Informatics"/>
        </authorList>
    </citation>
    <scope>NUCLEOTIDE SEQUENCE [LARGE SCALE GENOMIC DNA]</scope>
</reference>
<dbReference type="OrthoDB" id="9518664at2759"/>